<evidence type="ECO:0000256" key="1">
    <source>
        <dbReference type="SAM" id="MobiDB-lite"/>
    </source>
</evidence>
<gene>
    <name evidence="2" type="ORF">C7B43_00580</name>
</gene>
<protein>
    <submittedName>
        <fullName evidence="2">Uncharacterized protein</fullName>
    </submittedName>
</protein>
<dbReference type="EMBL" id="PXYT01000001">
    <property type="protein sequence ID" value="PSR31754.1"/>
    <property type="molecule type" value="Genomic_DNA"/>
</dbReference>
<evidence type="ECO:0000313" key="3">
    <source>
        <dbReference type="Proteomes" id="UP000242699"/>
    </source>
</evidence>
<dbReference type="AlphaFoldDB" id="A0A2T2XB74"/>
<dbReference type="Proteomes" id="UP000242699">
    <property type="component" value="Unassembled WGS sequence"/>
</dbReference>
<name>A0A2T2XB74_9FIRM</name>
<reference evidence="2 3" key="1">
    <citation type="journal article" date="2014" name="BMC Genomics">
        <title>Comparison of environmental and isolate Sulfobacillus genomes reveals diverse carbon, sulfur, nitrogen, and hydrogen metabolisms.</title>
        <authorList>
            <person name="Justice N.B."/>
            <person name="Norman A."/>
            <person name="Brown C.T."/>
            <person name="Singh A."/>
            <person name="Thomas B.C."/>
            <person name="Banfield J.F."/>
        </authorList>
    </citation>
    <scope>NUCLEOTIDE SEQUENCE [LARGE SCALE GENOMIC DNA]</scope>
    <source>
        <strain evidence="2">AMDSBA1</strain>
    </source>
</reference>
<sequence>MTVLLSAPYGADNVPRMQDFSPFAHVPLDHFLRYPTLVVNGKPEGLGPEKHPKVCTEGTEPLAPQGRETVVDSGGLSWSTDGAFTRSDL</sequence>
<accession>A0A2T2XB74</accession>
<proteinExistence type="predicted"/>
<feature type="region of interest" description="Disordered" evidence="1">
    <location>
        <begin position="59"/>
        <end position="89"/>
    </location>
</feature>
<evidence type="ECO:0000313" key="2">
    <source>
        <dbReference type="EMBL" id="PSR31754.1"/>
    </source>
</evidence>
<organism evidence="2 3">
    <name type="scientific">Sulfobacillus benefaciens</name>
    <dbReference type="NCBI Taxonomy" id="453960"/>
    <lineage>
        <taxon>Bacteria</taxon>
        <taxon>Bacillati</taxon>
        <taxon>Bacillota</taxon>
        <taxon>Clostridia</taxon>
        <taxon>Eubacteriales</taxon>
        <taxon>Clostridiales Family XVII. Incertae Sedis</taxon>
        <taxon>Sulfobacillus</taxon>
    </lineage>
</organism>
<comment type="caution">
    <text evidence="2">The sequence shown here is derived from an EMBL/GenBank/DDBJ whole genome shotgun (WGS) entry which is preliminary data.</text>
</comment>